<comment type="cofactor">
    <cofactor evidence="9 10">
        <name>FAD</name>
        <dbReference type="ChEBI" id="CHEBI:57692"/>
    </cofactor>
    <text evidence="9 10">Binds 1 FAD per dimer.</text>
</comment>
<evidence type="ECO:0000256" key="10">
    <source>
        <dbReference type="PIRSR" id="PIRSR000089-1"/>
    </source>
</evidence>
<comment type="function">
    <text evidence="8 9">The electron transfer flavoprotein serves as a specific electron acceptor for several dehydrogenases, including five acyl-CoA dehydrogenases, glutaryl-CoA and sarcosine dehydrogenase. It transfers the electrons to the main mitochondrial respiratory chain via ETF-ubiquinone oxidoreductase (ETF dehydrogenase).</text>
</comment>
<evidence type="ECO:0000313" key="13">
    <source>
        <dbReference type="Proteomes" id="UP001165063"/>
    </source>
</evidence>
<dbReference type="PANTHER" id="PTHR43153">
    <property type="entry name" value="ELECTRON TRANSFER FLAVOPROTEIN ALPHA"/>
    <property type="match status" value="1"/>
</dbReference>
<sequence>MLSLFRSGTSRTVISRNFASSCARLNSTLAFVETSGKTITPSSLSALTAATQLGKPITAVLLGSDSAEAASQLAKSSKINKILVSKSEKYDHYLPEEVSPLITNLLKDGAGDFTNFITPASAVGKNLLPRVGAQLDVQPVSDIIKVISADTFVRPAYAGNALMTVKSKDKQVLVSARGSAFPPLEIDEGASVPIEEIEYVESGNITEFVSEEIIKSERPDLGSAKVVVSGGRGLKNKEEFDKILNPLAAKLGAAIGASRAAVDSGFCDNSLQVGQTGKVVAPDLYIAVGISGAIQHLAGMKDSKVIVAINKDEESPIFNVADISLVGDAFEVVPELTEKL</sequence>
<dbReference type="GO" id="GO:0009055">
    <property type="term" value="F:electron transfer activity"/>
    <property type="evidence" value="ECO:0007669"/>
    <property type="project" value="InterPro"/>
</dbReference>
<feature type="binding site" evidence="10">
    <location>
        <position position="232"/>
    </location>
    <ligand>
        <name>FAD</name>
        <dbReference type="ChEBI" id="CHEBI:57692"/>
    </ligand>
</feature>
<dbReference type="SMART" id="SM00893">
    <property type="entry name" value="ETF"/>
    <property type="match status" value="1"/>
</dbReference>
<feature type="binding site" evidence="10">
    <location>
        <position position="310"/>
    </location>
    <ligand>
        <name>FAD</name>
        <dbReference type="ChEBI" id="CHEBI:57692"/>
    </ligand>
</feature>
<dbReference type="Gene3D" id="3.40.50.1220">
    <property type="entry name" value="TPP-binding domain"/>
    <property type="match status" value="1"/>
</dbReference>
<dbReference type="SUPFAM" id="SSF52402">
    <property type="entry name" value="Adenine nucleotide alpha hydrolases-like"/>
    <property type="match status" value="1"/>
</dbReference>
<protein>
    <recommendedName>
        <fullName evidence="9">Probable electron transfer flavoprotein subunit alpha</fullName>
    </recommendedName>
</protein>
<keyword evidence="7 9" id="KW-0249">Electron transport</keyword>
<dbReference type="PIRSF" id="PIRSF000089">
    <property type="entry name" value="Electra_flavoP_a"/>
    <property type="match status" value="1"/>
</dbReference>
<evidence type="ECO:0000256" key="2">
    <source>
        <dbReference type="ARBA" id="ARBA00005817"/>
    </source>
</evidence>
<comment type="subcellular location">
    <subcellularLocation>
        <location evidence="1 9">Mitochondrion matrix</location>
    </subcellularLocation>
</comment>
<dbReference type="PANTHER" id="PTHR43153:SF1">
    <property type="entry name" value="ELECTRON TRANSFER FLAVOPROTEIN SUBUNIT ALPHA, MITOCHONDRIAL"/>
    <property type="match status" value="1"/>
</dbReference>
<evidence type="ECO:0000256" key="1">
    <source>
        <dbReference type="ARBA" id="ARBA00004305"/>
    </source>
</evidence>
<evidence type="ECO:0000256" key="3">
    <source>
        <dbReference type="ARBA" id="ARBA00011355"/>
    </source>
</evidence>
<dbReference type="SUPFAM" id="SSF52467">
    <property type="entry name" value="DHS-like NAD/FAD-binding domain"/>
    <property type="match status" value="1"/>
</dbReference>
<dbReference type="OrthoDB" id="1715808at2759"/>
<dbReference type="InterPro" id="IPR018206">
    <property type="entry name" value="ETF_asu_C_CS"/>
</dbReference>
<dbReference type="InterPro" id="IPR014729">
    <property type="entry name" value="Rossmann-like_a/b/a_fold"/>
</dbReference>
<dbReference type="CDD" id="cd01715">
    <property type="entry name" value="ETF_alpha"/>
    <property type="match status" value="1"/>
</dbReference>
<evidence type="ECO:0000256" key="9">
    <source>
        <dbReference type="PIRNR" id="PIRNR000089"/>
    </source>
</evidence>
<evidence type="ECO:0000256" key="4">
    <source>
        <dbReference type="ARBA" id="ARBA00022448"/>
    </source>
</evidence>
<dbReference type="InterPro" id="IPR029035">
    <property type="entry name" value="DHS-like_NAD/FAD-binding_dom"/>
</dbReference>
<dbReference type="InterPro" id="IPR001308">
    <property type="entry name" value="ETF_a/FixB"/>
</dbReference>
<gene>
    <name evidence="12" type="ORF">Amon01_000696200</name>
</gene>
<dbReference type="InterPro" id="IPR033947">
    <property type="entry name" value="ETF_alpha_N"/>
</dbReference>
<dbReference type="GO" id="GO:0050660">
    <property type="term" value="F:flavin adenine dinucleotide binding"/>
    <property type="evidence" value="ECO:0007669"/>
    <property type="project" value="InterPro"/>
</dbReference>
<dbReference type="EMBL" id="BSXU01004757">
    <property type="protein sequence ID" value="GMG47339.1"/>
    <property type="molecule type" value="Genomic_DNA"/>
</dbReference>
<dbReference type="PROSITE" id="PS00696">
    <property type="entry name" value="ETF_ALPHA"/>
    <property type="match status" value="1"/>
</dbReference>
<dbReference type="AlphaFoldDB" id="A0A9W6Z2A8"/>
<keyword evidence="9" id="KW-0496">Mitochondrion</keyword>
<comment type="similarity">
    <text evidence="2 9">Belongs to the ETF alpha-subunit/FixB family.</text>
</comment>
<name>A0A9W6Z2A8_AMBMO</name>
<dbReference type="FunFam" id="3.40.50.1220:FF:000001">
    <property type="entry name" value="Electron transfer flavoprotein, alpha subunit"/>
    <property type="match status" value="1"/>
</dbReference>
<evidence type="ECO:0000256" key="8">
    <source>
        <dbReference type="ARBA" id="ARBA00025416"/>
    </source>
</evidence>
<keyword evidence="5 9" id="KW-0285">Flavoprotein</keyword>
<evidence type="ECO:0000256" key="6">
    <source>
        <dbReference type="ARBA" id="ARBA00022827"/>
    </source>
</evidence>
<organism evidence="12 13">
    <name type="scientific">Ambrosiozyma monospora</name>
    <name type="common">Yeast</name>
    <name type="synonym">Endomycopsis monosporus</name>
    <dbReference type="NCBI Taxonomy" id="43982"/>
    <lineage>
        <taxon>Eukaryota</taxon>
        <taxon>Fungi</taxon>
        <taxon>Dikarya</taxon>
        <taxon>Ascomycota</taxon>
        <taxon>Saccharomycotina</taxon>
        <taxon>Pichiomycetes</taxon>
        <taxon>Pichiales</taxon>
        <taxon>Pichiaceae</taxon>
        <taxon>Ambrosiozyma</taxon>
    </lineage>
</organism>
<evidence type="ECO:0000256" key="5">
    <source>
        <dbReference type="ARBA" id="ARBA00022630"/>
    </source>
</evidence>
<comment type="subunit">
    <text evidence="3 9">Heterodimer of an alpha and a beta subunit.</text>
</comment>
<evidence type="ECO:0000313" key="12">
    <source>
        <dbReference type="EMBL" id="GMG47339.1"/>
    </source>
</evidence>
<dbReference type="GO" id="GO:0033539">
    <property type="term" value="P:fatty acid beta-oxidation using acyl-CoA dehydrogenase"/>
    <property type="evidence" value="ECO:0007669"/>
    <property type="project" value="TreeGrafter"/>
</dbReference>
<dbReference type="FunFam" id="3.40.50.620:FF:000041">
    <property type="entry name" value="Electron transfer flavoprotein alpha subunit"/>
    <property type="match status" value="1"/>
</dbReference>
<accession>A0A9W6Z2A8</accession>
<keyword evidence="6 9" id="KW-0274">FAD</keyword>
<evidence type="ECO:0000259" key="11">
    <source>
        <dbReference type="SMART" id="SM00893"/>
    </source>
</evidence>
<dbReference type="Gene3D" id="3.40.50.620">
    <property type="entry name" value="HUPs"/>
    <property type="match status" value="1"/>
</dbReference>
<dbReference type="GO" id="GO:0005759">
    <property type="term" value="C:mitochondrial matrix"/>
    <property type="evidence" value="ECO:0007669"/>
    <property type="project" value="UniProtKB-SubCell"/>
</dbReference>
<reference evidence="12" key="1">
    <citation type="submission" date="2023-04" db="EMBL/GenBank/DDBJ databases">
        <title>Ambrosiozyma monospora NBRC 1965.</title>
        <authorList>
            <person name="Ichikawa N."/>
            <person name="Sato H."/>
            <person name="Tonouchi N."/>
        </authorList>
    </citation>
    <scope>NUCLEOTIDE SEQUENCE</scope>
    <source>
        <strain evidence="12">NBRC 1965</strain>
    </source>
</reference>
<dbReference type="Pfam" id="PF00766">
    <property type="entry name" value="ETF_alpha"/>
    <property type="match status" value="1"/>
</dbReference>
<dbReference type="Pfam" id="PF01012">
    <property type="entry name" value="ETF"/>
    <property type="match status" value="1"/>
</dbReference>
<feature type="binding site" evidence="10">
    <location>
        <begin position="272"/>
        <end position="276"/>
    </location>
    <ligand>
        <name>FAD</name>
        <dbReference type="ChEBI" id="CHEBI:57692"/>
    </ligand>
</feature>
<proteinExistence type="inferred from homology"/>
<dbReference type="InterPro" id="IPR014731">
    <property type="entry name" value="ETF_asu_C"/>
</dbReference>
<feature type="binding site" evidence="10">
    <location>
        <begin position="258"/>
        <end position="259"/>
    </location>
    <ligand>
        <name>FAD</name>
        <dbReference type="ChEBI" id="CHEBI:57692"/>
    </ligand>
</feature>
<evidence type="ECO:0000256" key="7">
    <source>
        <dbReference type="ARBA" id="ARBA00022982"/>
    </source>
</evidence>
<feature type="binding site" evidence="10">
    <location>
        <begin position="289"/>
        <end position="296"/>
    </location>
    <ligand>
        <name>FAD</name>
        <dbReference type="ChEBI" id="CHEBI:57692"/>
    </ligand>
</feature>
<comment type="caution">
    <text evidence="12">The sequence shown here is derived from an EMBL/GenBank/DDBJ whole genome shotgun (WGS) entry which is preliminary data.</text>
</comment>
<dbReference type="Proteomes" id="UP001165063">
    <property type="component" value="Unassembled WGS sequence"/>
</dbReference>
<feature type="domain" description="Electron transfer flavoprotein alpha/beta-subunit N-terminal" evidence="11">
    <location>
        <begin position="28"/>
        <end position="212"/>
    </location>
</feature>
<keyword evidence="13" id="KW-1185">Reference proteome</keyword>
<keyword evidence="4 9" id="KW-0813">Transport</keyword>
<dbReference type="InterPro" id="IPR014730">
    <property type="entry name" value="ETF_a/b_N"/>
</dbReference>